<dbReference type="Proteomes" id="UP000234545">
    <property type="component" value="Unassembled WGS sequence"/>
</dbReference>
<feature type="transmembrane region" description="Helical" evidence="1">
    <location>
        <begin position="12"/>
        <end position="31"/>
    </location>
</feature>
<organism evidence="2 3">
    <name type="scientific">Schaalia turicensis</name>
    <dbReference type="NCBI Taxonomy" id="131111"/>
    <lineage>
        <taxon>Bacteria</taxon>
        <taxon>Bacillati</taxon>
        <taxon>Actinomycetota</taxon>
        <taxon>Actinomycetes</taxon>
        <taxon>Actinomycetales</taxon>
        <taxon>Actinomycetaceae</taxon>
        <taxon>Schaalia</taxon>
    </lineage>
</organism>
<proteinExistence type="predicted"/>
<reference evidence="2 3" key="1">
    <citation type="submission" date="2017-12" db="EMBL/GenBank/DDBJ databases">
        <title>Phylogenetic diversity of female urinary microbiome.</title>
        <authorList>
            <person name="Thomas-White K."/>
            <person name="Wolfe A.J."/>
        </authorList>
    </citation>
    <scope>NUCLEOTIDE SEQUENCE [LARGE SCALE GENOMIC DNA]</scope>
    <source>
        <strain evidence="2 3">UMB0250</strain>
    </source>
</reference>
<comment type="caution">
    <text evidence="2">The sequence shown here is derived from an EMBL/GenBank/DDBJ whole genome shotgun (WGS) entry which is preliminary data.</text>
</comment>
<dbReference type="CDD" id="cd11614">
    <property type="entry name" value="SAF_CpaB_FlgA_like"/>
    <property type="match status" value="1"/>
</dbReference>
<keyword evidence="1" id="KW-0812">Transmembrane</keyword>
<dbReference type="OrthoDB" id="3255948at2"/>
<dbReference type="EMBL" id="PKKJ01000008">
    <property type="protein sequence ID" value="PKY65990.1"/>
    <property type="molecule type" value="Genomic_DNA"/>
</dbReference>
<sequence>MTRRISFTTIRRLGLAIIFVFTIGAIALTLIPHPGGHRVLILATDIERGDAIDSSTVTSIEVPERIVPADAITSADVLPATWTGEPATKGTILSESVMAGSALGRSLKPGQNLISVILDRTQVPPLEAGDSVVLWGFPDNCEVNTCSASLLTNQALISSVSVNDASQWGSSATARLDIIVDEAVTETVLGHAGTHTLGLALAAPHDERGASIRSSQ</sequence>
<keyword evidence="1" id="KW-0472">Membrane</keyword>
<protein>
    <submittedName>
        <fullName evidence="2">Uncharacterized protein</fullName>
    </submittedName>
</protein>
<keyword evidence="1" id="KW-1133">Transmembrane helix</keyword>
<evidence type="ECO:0000313" key="2">
    <source>
        <dbReference type="EMBL" id="PKY65990.1"/>
    </source>
</evidence>
<evidence type="ECO:0000256" key="1">
    <source>
        <dbReference type="SAM" id="Phobius"/>
    </source>
</evidence>
<dbReference type="AlphaFoldDB" id="A0A2I1I4E6"/>
<evidence type="ECO:0000313" key="3">
    <source>
        <dbReference type="Proteomes" id="UP000234545"/>
    </source>
</evidence>
<dbReference type="RefSeq" id="WP_101628376.1">
    <property type="nucleotide sequence ID" value="NZ_PKKJ01000008.1"/>
</dbReference>
<name>A0A2I1I4E6_9ACTO</name>
<gene>
    <name evidence="2" type="ORF">CYJ25_06540</name>
</gene>
<accession>A0A2I1I4E6</accession>